<evidence type="ECO:0000256" key="10">
    <source>
        <dbReference type="ARBA" id="ARBA00022679"/>
    </source>
</evidence>
<evidence type="ECO:0000256" key="6">
    <source>
        <dbReference type="ARBA" id="ARBA00022448"/>
    </source>
</evidence>
<evidence type="ECO:0000259" key="19">
    <source>
        <dbReference type="PROSITE" id="PS51104"/>
    </source>
</evidence>
<keyword evidence="12 17" id="KW-0812">Transmembrane</keyword>
<dbReference type="SUPFAM" id="SSF52794">
    <property type="entry name" value="PTS system IIB component-like"/>
    <property type="match status" value="1"/>
</dbReference>
<sequence>MRKVGQLLSAIVYQNIAVIIVVGLIRELFGIYGFYYNDRILLLVNPIYETLLPILLAYTGGRLTGGQRGAVVASIVTYGLTLASSVPIIIGAMVIGPLTGWIIYRVDKLLKQRIPIGYELLISNIVTAMIGIVLTIACFLYVGQTLSTGVKWVIALLQKGIYWGWLPAASLFIEPGKVLFFNNALNYGMLTPLGIQQAKDLGKSIFFLLESNPGPGLGILTAYWLKTNKAKKKVVTLSIFIHFIGGIHEIYFPYVLRRMRLVLALIVGGLIGNSFFQWYGVGLVSLPSPGSILLIAALAPSSDLSYVLIGIFLSGFVSFFIAYLLLDRKVVNDSNVDYEQQMAEIHQLQHLDHIRHLVEQDDSGSKGEQAIHPTFRKPVNYILFVCEAGMGSSAMGAAMLRKKLKEANLSTIQVDNASVNEIPQEADFIICHRQLKNIVMNISPEKTCYCLDSFTDFHEYDAIVAIVKESQTNGHSFEEGSVR</sequence>
<comment type="caution">
    <text evidence="20">The sequence shown here is derived from an EMBL/GenBank/DDBJ whole genome shotgun (WGS) entry which is preliminary data.</text>
</comment>
<evidence type="ECO:0000256" key="11">
    <source>
        <dbReference type="ARBA" id="ARBA00022683"/>
    </source>
</evidence>
<dbReference type="CDD" id="cd05567">
    <property type="entry name" value="PTS_IIB_mannitol"/>
    <property type="match status" value="1"/>
</dbReference>
<evidence type="ECO:0000256" key="7">
    <source>
        <dbReference type="ARBA" id="ARBA00022475"/>
    </source>
</evidence>
<proteinExistence type="predicted"/>
<keyword evidence="10" id="KW-0808">Transferase</keyword>
<dbReference type="PANTHER" id="PTHR30181:SF3">
    <property type="entry name" value="MULTIPHOSPHORYL TRANSFER PROTEIN"/>
    <property type="match status" value="1"/>
</dbReference>
<dbReference type="EMBL" id="JBHRZT010000007">
    <property type="protein sequence ID" value="MFC3882138.1"/>
    <property type="molecule type" value="Genomic_DNA"/>
</dbReference>
<dbReference type="PANTHER" id="PTHR30181">
    <property type="entry name" value="MANNITOL PERMEASE IIC COMPONENT"/>
    <property type="match status" value="1"/>
</dbReference>
<dbReference type="InterPro" id="IPR013014">
    <property type="entry name" value="PTS_EIIC_2"/>
</dbReference>
<reference evidence="21" key="1">
    <citation type="journal article" date="2019" name="Int. J. Syst. Evol. Microbiol.">
        <title>The Global Catalogue of Microorganisms (GCM) 10K type strain sequencing project: providing services to taxonomists for standard genome sequencing and annotation.</title>
        <authorList>
            <consortium name="The Broad Institute Genomics Platform"/>
            <consortium name="The Broad Institute Genome Sequencing Center for Infectious Disease"/>
            <person name="Wu L."/>
            <person name="Ma J."/>
        </authorList>
    </citation>
    <scope>NUCLEOTIDE SEQUENCE [LARGE SCALE GENOMIC DNA]</scope>
    <source>
        <strain evidence="21">CCUG 61889</strain>
    </source>
</reference>
<gene>
    <name evidence="20" type="ORF">ACFOU2_00810</name>
</gene>
<protein>
    <recommendedName>
        <fullName evidence="5">PTS system mannitol-specific EIICB component</fullName>
        <ecNumber evidence="4">2.7.1.197</ecNumber>
    </recommendedName>
    <alternativeName>
        <fullName evidence="16">EIICB-Mtl</fullName>
    </alternativeName>
</protein>
<feature type="transmembrane region" description="Helical" evidence="17">
    <location>
        <begin position="116"/>
        <end position="142"/>
    </location>
</feature>
<comment type="subcellular location">
    <subcellularLocation>
        <location evidence="3">Cell membrane</location>
        <topology evidence="3">Multi-pass membrane protein</topology>
    </subcellularLocation>
</comment>
<feature type="transmembrane region" description="Helical" evidence="17">
    <location>
        <begin position="234"/>
        <end position="256"/>
    </location>
</feature>
<name>A0ABV8AVW4_9BACI</name>
<dbReference type="InterPro" id="IPR029503">
    <property type="entry name" value="PTS_EIIB_mannitol"/>
</dbReference>
<feature type="domain" description="PTS EIIC type-2" evidence="19">
    <location>
        <begin position="4"/>
        <end position="326"/>
    </location>
</feature>
<evidence type="ECO:0000256" key="14">
    <source>
        <dbReference type="ARBA" id="ARBA00022989"/>
    </source>
</evidence>
<evidence type="ECO:0000256" key="9">
    <source>
        <dbReference type="ARBA" id="ARBA00022597"/>
    </source>
</evidence>
<keyword evidence="6" id="KW-0813">Transport</keyword>
<evidence type="ECO:0000313" key="20">
    <source>
        <dbReference type="EMBL" id="MFC3882138.1"/>
    </source>
</evidence>
<comment type="catalytic activity">
    <reaction evidence="1">
        <text>D-mannitol(out) + N(pros)-phospho-L-histidyl-[protein] = D-mannitol 1-phosphate(in) + L-histidyl-[protein]</text>
        <dbReference type="Rhea" id="RHEA:33363"/>
        <dbReference type="Rhea" id="RHEA-COMP:9745"/>
        <dbReference type="Rhea" id="RHEA-COMP:9746"/>
        <dbReference type="ChEBI" id="CHEBI:16899"/>
        <dbReference type="ChEBI" id="CHEBI:29979"/>
        <dbReference type="ChEBI" id="CHEBI:61381"/>
        <dbReference type="ChEBI" id="CHEBI:64837"/>
        <dbReference type="EC" id="2.7.1.197"/>
    </reaction>
</comment>
<evidence type="ECO:0000259" key="18">
    <source>
        <dbReference type="PROSITE" id="PS51099"/>
    </source>
</evidence>
<dbReference type="PROSITE" id="PS51099">
    <property type="entry name" value="PTS_EIIB_TYPE_2"/>
    <property type="match status" value="1"/>
</dbReference>
<accession>A0ABV8AVW4</accession>
<dbReference type="Pfam" id="PF02378">
    <property type="entry name" value="PTS_EIIC"/>
    <property type="match status" value="1"/>
</dbReference>
<dbReference type="InterPro" id="IPR036095">
    <property type="entry name" value="PTS_EIIB-like_sf"/>
</dbReference>
<evidence type="ECO:0000256" key="5">
    <source>
        <dbReference type="ARBA" id="ARBA00021825"/>
    </source>
</evidence>
<evidence type="ECO:0000256" key="1">
    <source>
        <dbReference type="ARBA" id="ARBA00001655"/>
    </source>
</evidence>
<evidence type="ECO:0000256" key="13">
    <source>
        <dbReference type="ARBA" id="ARBA00022777"/>
    </source>
</evidence>
<evidence type="ECO:0000256" key="16">
    <source>
        <dbReference type="ARBA" id="ARBA00033349"/>
    </source>
</evidence>
<evidence type="ECO:0000256" key="12">
    <source>
        <dbReference type="ARBA" id="ARBA00022692"/>
    </source>
</evidence>
<evidence type="ECO:0000256" key="15">
    <source>
        <dbReference type="ARBA" id="ARBA00023136"/>
    </source>
</evidence>
<feature type="transmembrane region" description="Helical" evidence="17">
    <location>
        <begin position="12"/>
        <end position="34"/>
    </location>
</feature>
<keyword evidence="13" id="KW-0418">Kinase</keyword>
<evidence type="ECO:0000256" key="3">
    <source>
        <dbReference type="ARBA" id="ARBA00004651"/>
    </source>
</evidence>
<evidence type="ECO:0000256" key="8">
    <source>
        <dbReference type="ARBA" id="ARBA00022553"/>
    </source>
</evidence>
<feature type="transmembrane region" description="Helical" evidence="17">
    <location>
        <begin position="71"/>
        <end position="104"/>
    </location>
</feature>
<dbReference type="InterPro" id="IPR003352">
    <property type="entry name" value="PTS_EIIC"/>
</dbReference>
<dbReference type="PROSITE" id="PS51104">
    <property type="entry name" value="PTS_EIIC_TYPE_2"/>
    <property type="match status" value="1"/>
</dbReference>
<keyword evidence="11" id="KW-0598">Phosphotransferase system</keyword>
<evidence type="ECO:0000313" key="21">
    <source>
        <dbReference type="Proteomes" id="UP001595752"/>
    </source>
</evidence>
<dbReference type="InterPro" id="IPR013011">
    <property type="entry name" value="PTS_EIIB_2"/>
</dbReference>
<keyword evidence="14 17" id="KW-1133">Transmembrane helix</keyword>
<comment type="function">
    <text evidence="2">The phosphoenolpyruvate-dependent sugar phosphotransferase system (sugar PTS), a major carbohydrate active transport system, catalyzes the phosphorylation of incoming sugar substrates concomitantly with their translocation across the cell membrane. The enzyme II CmtAB PTS system is involved in D-mannitol transport.</text>
</comment>
<dbReference type="RefSeq" id="WP_377911334.1">
    <property type="nucleotide sequence ID" value="NZ_JBHRZT010000007.1"/>
</dbReference>
<evidence type="ECO:0000256" key="17">
    <source>
        <dbReference type="SAM" id="Phobius"/>
    </source>
</evidence>
<keyword evidence="7" id="KW-1003">Cell membrane</keyword>
<dbReference type="InterPro" id="IPR003501">
    <property type="entry name" value="PTS_EIIB_2/3"/>
</dbReference>
<keyword evidence="21" id="KW-1185">Reference proteome</keyword>
<feature type="transmembrane region" description="Helical" evidence="17">
    <location>
        <begin position="306"/>
        <end position="326"/>
    </location>
</feature>
<dbReference type="Pfam" id="PF02302">
    <property type="entry name" value="PTS_IIB"/>
    <property type="match status" value="1"/>
</dbReference>
<evidence type="ECO:0000256" key="2">
    <source>
        <dbReference type="ARBA" id="ARBA00002434"/>
    </source>
</evidence>
<dbReference type="Proteomes" id="UP001595752">
    <property type="component" value="Unassembled WGS sequence"/>
</dbReference>
<dbReference type="EC" id="2.7.1.197" evidence="4"/>
<evidence type="ECO:0000256" key="4">
    <source>
        <dbReference type="ARBA" id="ARBA00011909"/>
    </source>
</evidence>
<keyword evidence="9" id="KW-0762">Sugar transport</keyword>
<organism evidence="20 21">
    <name type="scientific">Bacillus songklensis</name>
    <dbReference type="NCBI Taxonomy" id="1069116"/>
    <lineage>
        <taxon>Bacteria</taxon>
        <taxon>Bacillati</taxon>
        <taxon>Bacillota</taxon>
        <taxon>Bacilli</taxon>
        <taxon>Bacillales</taxon>
        <taxon>Bacillaceae</taxon>
        <taxon>Bacillus</taxon>
    </lineage>
</organism>
<dbReference type="Gene3D" id="3.40.50.2300">
    <property type="match status" value="1"/>
</dbReference>
<dbReference type="InterPro" id="IPR050893">
    <property type="entry name" value="Sugar_PTS"/>
</dbReference>
<keyword evidence="8" id="KW-0597">Phosphoprotein</keyword>
<feature type="domain" description="PTS EIIB type-2" evidence="18">
    <location>
        <begin position="380"/>
        <end position="472"/>
    </location>
</feature>
<keyword evidence="15 17" id="KW-0472">Membrane</keyword>